<sequence>MVEAIPEVNIAPYLADPTSANEVIQNVYDAASNWGFFILSGTHVSPKQQNALVGSAKQFFSLPIDTKMAYDVSNGGVAWRGYMPLGGENTHGHRDWKEGLYIGPEQDDDHRLSGMPLHGRNQLPDDILPEMRHDILTYVKQVSDLGKILTDILSLSLGLERNELRRTWLEPEPIVLFRCFKYSPLSAEELVSAEYQNASQGFGIGEHTDFGYLTILKADSPGLQVRSS</sequence>
<dbReference type="Pfam" id="PF14226">
    <property type="entry name" value="DIOX_N"/>
    <property type="match status" value="1"/>
</dbReference>
<evidence type="ECO:0000313" key="5">
    <source>
        <dbReference type="EMBL" id="RFU72890.1"/>
    </source>
</evidence>
<proteinExistence type="predicted"/>
<gene>
    <name evidence="5" type="ORF">TARUN_9367</name>
</gene>
<dbReference type="EMBL" id="PXOA01000753">
    <property type="protein sequence ID" value="RFU72890.1"/>
    <property type="molecule type" value="Genomic_DNA"/>
</dbReference>
<name>A0A395N9V5_TRIAR</name>
<dbReference type="InterPro" id="IPR027443">
    <property type="entry name" value="IPNS-like_sf"/>
</dbReference>
<dbReference type="GO" id="GO:0016491">
    <property type="term" value="F:oxidoreductase activity"/>
    <property type="evidence" value="ECO:0007669"/>
    <property type="project" value="UniProtKB-KW"/>
</dbReference>
<dbReference type="PANTHER" id="PTHR10209:SF881">
    <property type="entry name" value="FI07970P-RELATED"/>
    <property type="match status" value="1"/>
</dbReference>
<accession>A0A395N9V5</accession>
<keyword evidence="6" id="KW-1185">Reference proteome</keyword>
<reference evidence="5 6" key="1">
    <citation type="journal article" date="2018" name="PLoS Pathog.">
        <title>Evolution of structural diversity of trichothecenes, a family of toxins produced by plant pathogenic and entomopathogenic fungi.</title>
        <authorList>
            <person name="Proctor R.H."/>
            <person name="McCormick S.P."/>
            <person name="Kim H.S."/>
            <person name="Cardoza R.E."/>
            <person name="Stanley A.M."/>
            <person name="Lindo L."/>
            <person name="Kelly A."/>
            <person name="Brown D.W."/>
            <person name="Lee T."/>
            <person name="Vaughan M.M."/>
            <person name="Alexander N.J."/>
            <person name="Busman M."/>
            <person name="Gutierrez S."/>
        </authorList>
    </citation>
    <scope>NUCLEOTIDE SEQUENCE [LARGE SCALE GENOMIC DNA]</scope>
    <source>
        <strain evidence="5 6">IBT 40837</strain>
    </source>
</reference>
<feature type="domain" description="Non-haem dioxygenase N-terminal" evidence="4">
    <location>
        <begin position="5"/>
        <end position="125"/>
    </location>
</feature>
<evidence type="ECO:0000256" key="3">
    <source>
        <dbReference type="ARBA" id="ARBA00023004"/>
    </source>
</evidence>
<evidence type="ECO:0000259" key="4">
    <source>
        <dbReference type="Pfam" id="PF14226"/>
    </source>
</evidence>
<dbReference type="InterPro" id="IPR026992">
    <property type="entry name" value="DIOX_N"/>
</dbReference>
<dbReference type="Proteomes" id="UP000266272">
    <property type="component" value="Unassembled WGS sequence"/>
</dbReference>
<dbReference type="GO" id="GO:0046872">
    <property type="term" value="F:metal ion binding"/>
    <property type="evidence" value="ECO:0007669"/>
    <property type="project" value="UniProtKB-KW"/>
</dbReference>
<keyword evidence="3" id="KW-0408">Iron</keyword>
<keyword evidence="2" id="KW-0560">Oxidoreductase</keyword>
<comment type="caution">
    <text evidence="5">The sequence shown here is derived from an EMBL/GenBank/DDBJ whole genome shotgun (WGS) entry which is preliminary data.</text>
</comment>
<evidence type="ECO:0000256" key="1">
    <source>
        <dbReference type="ARBA" id="ARBA00022723"/>
    </source>
</evidence>
<evidence type="ECO:0000313" key="6">
    <source>
        <dbReference type="Proteomes" id="UP000266272"/>
    </source>
</evidence>
<dbReference type="OrthoDB" id="288590at2759"/>
<protein>
    <submittedName>
        <fullName evidence="5">2og-feii oxygenase</fullName>
    </submittedName>
</protein>
<dbReference type="SUPFAM" id="SSF51197">
    <property type="entry name" value="Clavaminate synthase-like"/>
    <property type="match status" value="1"/>
</dbReference>
<dbReference type="STRING" id="490622.A0A395N9V5"/>
<dbReference type="AlphaFoldDB" id="A0A395N9V5"/>
<organism evidence="5 6">
    <name type="scientific">Trichoderma arundinaceum</name>
    <dbReference type="NCBI Taxonomy" id="490622"/>
    <lineage>
        <taxon>Eukaryota</taxon>
        <taxon>Fungi</taxon>
        <taxon>Dikarya</taxon>
        <taxon>Ascomycota</taxon>
        <taxon>Pezizomycotina</taxon>
        <taxon>Sordariomycetes</taxon>
        <taxon>Hypocreomycetidae</taxon>
        <taxon>Hypocreales</taxon>
        <taxon>Hypocreaceae</taxon>
        <taxon>Trichoderma</taxon>
    </lineage>
</organism>
<dbReference type="Gene3D" id="2.60.120.330">
    <property type="entry name" value="B-lactam Antibiotic, Isopenicillin N Synthase, Chain"/>
    <property type="match status" value="1"/>
</dbReference>
<dbReference type="PANTHER" id="PTHR10209">
    <property type="entry name" value="OXIDOREDUCTASE, 2OG-FE II OXYGENASE FAMILY PROTEIN"/>
    <property type="match status" value="1"/>
</dbReference>
<evidence type="ECO:0000256" key="2">
    <source>
        <dbReference type="ARBA" id="ARBA00023002"/>
    </source>
</evidence>
<keyword evidence="1" id="KW-0479">Metal-binding</keyword>